<organism evidence="1 2">
    <name type="scientific">Rhizobium puerariae</name>
    <dbReference type="NCBI Taxonomy" id="1585791"/>
    <lineage>
        <taxon>Bacteria</taxon>
        <taxon>Pseudomonadati</taxon>
        <taxon>Pseudomonadota</taxon>
        <taxon>Alphaproteobacteria</taxon>
        <taxon>Hyphomicrobiales</taxon>
        <taxon>Rhizobiaceae</taxon>
        <taxon>Rhizobium/Agrobacterium group</taxon>
        <taxon>Rhizobium</taxon>
    </lineage>
</organism>
<protein>
    <submittedName>
        <fullName evidence="1">DUF982 domain-containing protein</fullName>
    </submittedName>
</protein>
<evidence type="ECO:0000313" key="2">
    <source>
        <dbReference type="Proteomes" id="UP001589692"/>
    </source>
</evidence>
<sequence length="82" mass="8641">MAPRAFAPVRIGMYGTTGDVRTVRCVFGASEVLLEQWPCFSGDGYIHALQSCIDGITGRVPPEAVRAALIAAAQEANIAFTG</sequence>
<keyword evidence="2" id="KW-1185">Reference proteome</keyword>
<proteinExistence type="predicted"/>
<dbReference type="RefSeq" id="WP_377264920.1">
    <property type="nucleotide sequence ID" value="NZ_JBHMAA010000032.1"/>
</dbReference>
<accession>A0ABV6APS4</accession>
<comment type="caution">
    <text evidence="1">The sequence shown here is derived from an EMBL/GenBank/DDBJ whole genome shotgun (WGS) entry which is preliminary data.</text>
</comment>
<reference evidence="1 2" key="1">
    <citation type="submission" date="2024-09" db="EMBL/GenBank/DDBJ databases">
        <authorList>
            <person name="Sun Q."/>
            <person name="Mori K."/>
        </authorList>
    </citation>
    <scope>NUCLEOTIDE SEQUENCE [LARGE SCALE GENOMIC DNA]</scope>
    <source>
        <strain evidence="1 2">TBRC 4938</strain>
    </source>
</reference>
<name>A0ABV6APS4_9HYPH</name>
<dbReference type="InterPro" id="IPR010385">
    <property type="entry name" value="DUF982"/>
</dbReference>
<gene>
    <name evidence="1" type="ORF">ACFFP0_24935</name>
</gene>
<evidence type="ECO:0000313" key="1">
    <source>
        <dbReference type="EMBL" id="MFB9952104.1"/>
    </source>
</evidence>
<dbReference type="Pfam" id="PF06169">
    <property type="entry name" value="DUF982"/>
    <property type="match status" value="1"/>
</dbReference>
<dbReference type="Gene3D" id="6.10.250.730">
    <property type="match status" value="1"/>
</dbReference>
<dbReference type="EMBL" id="JBHMAA010000032">
    <property type="protein sequence ID" value="MFB9952104.1"/>
    <property type="molecule type" value="Genomic_DNA"/>
</dbReference>
<dbReference type="Proteomes" id="UP001589692">
    <property type="component" value="Unassembled WGS sequence"/>
</dbReference>